<feature type="chain" id="PRO_5047305517" evidence="1">
    <location>
        <begin position="27"/>
        <end position="345"/>
    </location>
</feature>
<evidence type="ECO:0000313" key="3">
    <source>
        <dbReference type="EMBL" id="MFD1872065.1"/>
    </source>
</evidence>
<feature type="domain" description="Secretion system C-terminal sorting" evidence="2">
    <location>
        <begin position="265"/>
        <end position="343"/>
    </location>
</feature>
<name>A0ABW4QSN7_9BACT</name>
<sequence length="345" mass="36882">MRLTSIRLSLWLVGLLVGLSGQRAVAQVTAPSQGGEVSLEYATATTLTLNFGTTGNGQGRVLAIAESSQGAPVPLLPVDEHFYTANAAYGQGSALNSGFIVYNGAEHSVTVTGLKASTYYYFISAEYNTDGFAIRYNSNGISMSTATRKASTTSVPSPLPVELISFTGTVDAHDIATLHWSTASERNSAYFALERSLDGTTFTEAGRVAAATISSQTITYQWPDPKRLLSPTYYRLRQVDTNGTTQYSNVVTLAPAPTIAKLLEVYPNPSEGKVMQLLLQGYNDEHLTIRITDALGRTVATQRLHPASAQYLAPLALPPGLTEGTYVLTLAGSGSPIQKRIIVSY</sequence>
<reference evidence="4" key="1">
    <citation type="journal article" date="2019" name="Int. J. Syst. Evol. Microbiol.">
        <title>The Global Catalogue of Microorganisms (GCM) 10K type strain sequencing project: providing services to taxonomists for standard genome sequencing and annotation.</title>
        <authorList>
            <consortium name="The Broad Institute Genomics Platform"/>
            <consortium name="The Broad Institute Genome Sequencing Center for Infectious Disease"/>
            <person name="Wu L."/>
            <person name="Ma J."/>
        </authorList>
    </citation>
    <scope>NUCLEOTIDE SEQUENCE [LARGE SCALE GENOMIC DNA]</scope>
    <source>
        <strain evidence="4">CGMCC 1.15795</strain>
    </source>
</reference>
<dbReference type="NCBIfam" id="TIGR04183">
    <property type="entry name" value="Por_Secre_tail"/>
    <property type="match status" value="1"/>
</dbReference>
<keyword evidence="4" id="KW-1185">Reference proteome</keyword>
<feature type="signal peptide" evidence="1">
    <location>
        <begin position="1"/>
        <end position="26"/>
    </location>
</feature>
<evidence type="ECO:0000256" key="1">
    <source>
        <dbReference type="SAM" id="SignalP"/>
    </source>
</evidence>
<dbReference type="Proteomes" id="UP001597197">
    <property type="component" value="Unassembled WGS sequence"/>
</dbReference>
<evidence type="ECO:0000313" key="4">
    <source>
        <dbReference type="Proteomes" id="UP001597197"/>
    </source>
</evidence>
<protein>
    <submittedName>
        <fullName evidence="3">T9SS type A sorting domain-containing protein</fullName>
    </submittedName>
</protein>
<dbReference type="RefSeq" id="WP_382312433.1">
    <property type="nucleotide sequence ID" value="NZ_JBHUFD010000002.1"/>
</dbReference>
<dbReference type="EMBL" id="JBHUFD010000002">
    <property type="protein sequence ID" value="MFD1872065.1"/>
    <property type="molecule type" value="Genomic_DNA"/>
</dbReference>
<gene>
    <name evidence="3" type="ORF">ACFSDX_06490</name>
</gene>
<organism evidence="3 4">
    <name type="scientific">Hymenobacter bucti</name>
    <dbReference type="NCBI Taxonomy" id="1844114"/>
    <lineage>
        <taxon>Bacteria</taxon>
        <taxon>Pseudomonadati</taxon>
        <taxon>Bacteroidota</taxon>
        <taxon>Cytophagia</taxon>
        <taxon>Cytophagales</taxon>
        <taxon>Hymenobacteraceae</taxon>
        <taxon>Hymenobacter</taxon>
    </lineage>
</organism>
<dbReference type="Pfam" id="PF18962">
    <property type="entry name" value="Por_Secre_tail"/>
    <property type="match status" value="1"/>
</dbReference>
<evidence type="ECO:0000259" key="2">
    <source>
        <dbReference type="Pfam" id="PF18962"/>
    </source>
</evidence>
<comment type="caution">
    <text evidence="3">The sequence shown here is derived from an EMBL/GenBank/DDBJ whole genome shotgun (WGS) entry which is preliminary data.</text>
</comment>
<keyword evidence="1" id="KW-0732">Signal</keyword>
<dbReference type="InterPro" id="IPR026444">
    <property type="entry name" value="Secre_tail"/>
</dbReference>
<accession>A0ABW4QSN7</accession>
<proteinExistence type="predicted"/>